<dbReference type="InterPro" id="IPR051455">
    <property type="entry name" value="Bact_solute-bind_prot3"/>
</dbReference>
<evidence type="ECO:0000256" key="1">
    <source>
        <dbReference type="ARBA" id="ARBA00010333"/>
    </source>
</evidence>
<dbReference type="AlphaFoldDB" id="A0A9N8DKV6"/>
<dbReference type="OrthoDB" id="10056896at2759"/>
<sequence length="390" mass="42473">MGDEVFQQGTRTPFLLLSLMGIPELGLEGRLVILETDEEGFAIDAFMNGTCNVMALLNARHLAVQSVRSRGYFGEYANGKTELLPEPHTAVTRAGDAHFSDFVNAVLMSLQFARSANITQETADKFPETELFGNEHRAMFQRAIQVVGNFNEIRFRSLSQSLHATSGGISDLNNGSTGLLYPFTLGAIDTDCKDHPLSDTMLAIKASGTIRCGIVLNRPGFVSSTGGGVEGMDVDFCQAVAASLYRGADLVTAGVTDGYQLLASGELDILAGGTWTLDNDVKEPTTGIGFSFSTPYFYGYSDSEDNFCLATRQDDHDWISFVYWVVMATIYAETNDIGSHSSHGMPEVLVFGSDLKRMFRDAILTVGSYAEIYARNVEPFIPRGNRIGMC</sequence>
<evidence type="ECO:0000256" key="3">
    <source>
        <dbReference type="ARBA" id="ARBA00022729"/>
    </source>
</evidence>
<keyword evidence="5" id="KW-1185">Reference proteome</keyword>
<gene>
    <name evidence="4" type="ORF">SEMRO_178_G078040.1</name>
</gene>
<accession>A0A9N8DKV6</accession>
<dbReference type="PANTHER" id="PTHR30085">
    <property type="entry name" value="AMINO ACID ABC TRANSPORTER PERMEASE"/>
    <property type="match status" value="1"/>
</dbReference>
<dbReference type="Proteomes" id="UP001153069">
    <property type="component" value="Unassembled WGS sequence"/>
</dbReference>
<dbReference type="SUPFAM" id="SSF53850">
    <property type="entry name" value="Periplasmic binding protein-like II"/>
    <property type="match status" value="1"/>
</dbReference>
<dbReference type="EMBL" id="CAICTM010000177">
    <property type="protein sequence ID" value="CAB9503850.1"/>
    <property type="molecule type" value="Genomic_DNA"/>
</dbReference>
<protein>
    <submittedName>
        <fullName evidence="4">Extracellular solute-binding protein</fullName>
    </submittedName>
</protein>
<organism evidence="4 5">
    <name type="scientific">Seminavis robusta</name>
    <dbReference type="NCBI Taxonomy" id="568900"/>
    <lineage>
        <taxon>Eukaryota</taxon>
        <taxon>Sar</taxon>
        <taxon>Stramenopiles</taxon>
        <taxon>Ochrophyta</taxon>
        <taxon>Bacillariophyta</taxon>
        <taxon>Bacillariophyceae</taxon>
        <taxon>Bacillariophycidae</taxon>
        <taxon>Naviculales</taxon>
        <taxon>Naviculaceae</taxon>
        <taxon>Seminavis</taxon>
    </lineage>
</organism>
<keyword evidence="3" id="KW-0732">Signal</keyword>
<reference evidence="4" key="1">
    <citation type="submission" date="2020-06" db="EMBL/GenBank/DDBJ databases">
        <authorList>
            <consortium name="Plant Systems Biology data submission"/>
        </authorList>
    </citation>
    <scope>NUCLEOTIDE SEQUENCE</scope>
    <source>
        <strain evidence="4">D6</strain>
    </source>
</reference>
<evidence type="ECO:0000256" key="2">
    <source>
        <dbReference type="ARBA" id="ARBA00022448"/>
    </source>
</evidence>
<keyword evidence="2" id="KW-0813">Transport</keyword>
<name>A0A9N8DKV6_9STRA</name>
<dbReference type="GO" id="GO:0006865">
    <property type="term" value="P:amino acid transport"/>
    <property type="evidence" value="ECO:0007669"/>
    <property type="project" value="TreeGrafter"/>
</dbReference>
<dbReference type="Gene3D" id="3.40.190.10">
    <property type="entry name" value="Periplasmic binding protein-like II"/>
    <property type="match status" value="1"/>
</dbReference>
<comment type="caution">
    <text evidence="4">The sequence shown here is derived from an EMBL/GenBank/DDBJ whole genome shotgun (WGS) entry which is preliminary data.</text>
</comment>
<proteinExistence type="inferred from homology"/>
<comment type="similarity">
    <text evidence="1">Belongs to the bacterial solute-binding protein 3 family.</text>
</comment>
<evidence type="ECO:0000313" key="4">
    <source>
        <dbReference type="EMBL" id="CAB9503850.1"/>
    </source>
</evidence>
<dbReference type="PANTHER" id="PTHR30085:SF6">
    <property type="entry name" value="ABC TRANSPORTER GLUTAMINE-BINDING PROTEIN GLNH"/>
    <property type="match status" value="1"/>
</dbReference>
<evidence type="ECO:0000313" key="5">
    <source>
        <dbReference type="Proteomes" id="UP001153069"/>
    </source>
</evidence>